<keyword evidence="2" id="KW-1185">Reference proteome</keyword>
<dbReference type="AlphaFoldDB" id="A0A517TXR7"/>
<evidence type="ECO:0000313" key="1">
    <source>
        <dbReference type="EMBL" id="QDT73156.1"/>
    </source>
</evidence>
<name>A0A517TXR7_9BACT</name>
<dbReference type="Proteomes" id="UP000317909">
    <property type="component" value="Chromosome"/>
</dbReference>
<protein>
    <submittedName>
        <fullName evidence="1">Uncharacterized protein</fullName>
    </submittedName>
</protein>
<proteinExistence type="predicted"/>
<dbReference type="EMBL" id="CP036339">
    <property type="protein sequence ID" value="QDT73156.1"/>
    <property type="molecule type" value="Genomic_DNA"/>
</dbReference>
<dbReference type="KEGG" id="llh:I41_23450"/>
<evidence type="ECO:0000313" key="2">
    <source>
        <dbReference type="Proteomes" id="UP000317909"/>
    </source>
</evidence>
<reference evidence="1 2" key="1">
    <citation type="submission" date="2019-02" db="EMBL/GenBank/DDBJ databases">
        <title>Deep-cultivation of Planctomycetes and their phenomic and genomic characterization uncovers novel biology.</title>
        <authorList>
            <person name="Wiegand S."/>
            <person name="Jogler M."/>
            <person name="Boedeker C."/>
            <person name="Pinto D."/>
            <person name="Vollmers J."/>
            <person name="Rivas-Marin E."/>
            <person name="Kohn T."/>
            <person name="Peeters S.H."/>
            <person name="Heuer A."/>
            <person name="Rast P."/>
            <person name="Oberbeckmann S."/>
            <person name="Bunk B."/>
            <person name="Jeske O."/>
            <person name="Meyerdierks A."/>
            <person name="Storesund J.E."/>
            <person name="Kallscheuer N."/>
            <person name="Luecker S."/>
            <person name="Lage O.M."/>
            <person name="Pohl T."/>
            <person name="Merkel B.J."/>
            <person name="Hornburger P."/>
            <person name="Mueller R.-W."/>
            <person name="Bruemmer F."/>
            <person name="Labrenz M."/>
            <person name="Spormann A.M."/>
            <person name="Op den Camp H."/>
            <person name="Overmann J."/>
            <person name="Amann R."/>
            <person name="Jetten M.S.M."/>
            <person name="Mascher T."/>
            <person name="Medema M.H."/>
            <person name="Devos D.P."/>
            <person name="Kaster A.-K."/>
            <person name="Ovreas L."/>
            <person name="Rohde M."/>
            <person name="Galperin M.Y."/>
            <person name="Jogler C."/>
        </authorList>
    </citation>
    <scope>NUCLEOTIDE SEQUENCE [LARGE SCALE GENOMIC DNA]</scope>
    <source>
        <strain evidence="1 2">I41</strain>
    </source>
</reference>
<organism evidence="1 2">
    <name type="scientific">Lacipirellula limnantheis</name>
    <dbReference type="NCBI Taxonomy" id="2528024"/>
    <lineage>
        <taxon>Bacteria</taxon>
        <taxon>Pseudomonadati</taxon>
        <taxon>Planctomycetota</taxon>
        <taxon>Planctomycetia</taxon>
        <taxon>Pirellulales</taxon>
        <taxon>Lacipirellulaceae</taxon>
        <taxon>Lacipirellula</taxon>
    </lineage>
</organism>
<sequence length="78" mass="8197">MKSLIRKCCSAAIMLTSEPKASHVGFTTVRADALRWAVTAIADRTGVNDVTAGAVLADSRLIVGVSAQSLRAAIDFYS</sequence>
<gene>
    <name evidence="1" type="ORF">I41_23450</name>
</gene>
<accession>A0A517TXR7</accession>